<feature type="transmembrane region" description="Helical" evidence="3">
    <location>
        <begin position="185"/>
        <end position="204"/>
    </location>
</feature>
<dbReference type="Gene3D" id="3.30.40.10">
    <property type="entry name" value="Zinc/RING finger domain, C3HC4 (zinc finger)"/>
    <property type="match status" value="1"/>
</dbReference>
<feature type="transmembrane region" description="Helical" evidence="3">
    <location>
        <begin position="211"/>
        <end position="228"/>
    </location>
</feature>
<sequence length="786" mass="88457">MPLLARLGNRASLLLHHFVYSFPSKQPAHPRTDDATDGLPTIRASDYEDSGENEALQESMGPLSFAGSGYGITLILMMILLNRIHHIVRRPRQTPVIQRSQGGSRYQQLRRRVQIALTHPDTPLYIRVPGVIALLRSWLLFTILLLQVGGYWPNVEQPGKTAIWRSAVGGVGRWAGNMEMEVVCWQVFVGVCIGLVCSGIANGLDTVRRRDVAAGFNLFGYSFLLHLYSSPFTHKHTPGPHSQGRPDVHALFQMWLSLGELTWLQTFELSRTMRSNVLLPTSVCGILGLGHFIYVLARAPLRFPSFTFLTHMVSPHWSFLALFLSIIIVFTAVLKAITLLFTVGKIPSLGALFPHEGVVPQREDDFGVALLKIGTACIEATALTGLRNELAAVDEPKAPWVEIMTSGSDFHRAMLRGIDTPGFSTEITDIKVSEIEDPNSDASPHSRALAKFVKTCRNAILSSAIALLLSTRFGRKSLRVYKKAWRARWYYGPRSWRFWRRESWTEPPQYAELRRVRERLDENDQASRELRSMVTMLDTFKEQVKGDEEIRARATGANVQPGGSSVERRGAGKSEMMPYGQYLLEDVEDEIEDDGEWTQQVEESDDESETASQATNSEWGEDDSGDETEVEESRKGAIYRDLIITELEEDDESHAELQPVLLAHLTSRNGTPLTRRQYSALFNNPTSPTRGGRRPEMSYEGAMSFRGVAAERREMMDGKRDEEEEETRMACVVCMVSTRDTILWPCRCLALCNDCRESLASRLTADDQMCPCCRKKVEGYSRIYIP</sequence>
<keyword evidence="6" id="KW-1185">Reference proteome</keyword>
<feature type="transmembrane region" description="Helical" evidence="3">
    <location>
        <begin position="277"/>
        <end position="297"/>
    </location>
</feature>
<feature type="transmembrane region" description="Helical" evidence="3">
    <location>
        <begin position="133"/>
        <end position="152"/>
    </location>
</feature>
<evidence type="ECO:0000313" key="5">
    <source>
        <dbReference type="EMBL" id="TYJ52829.1"/>
    </source>
</evidence>
<keyword evidence="3" id="KW-0472">Membrane</keyword>
<dbReference type="EMBL" id="NIDF01000114">
    <property type="protein sequence ID" value="TYJ52829.1"/>
    <property type="molecule type" value="Genomic_DNA"/>
</dbReference>
<feature type="transmembrane region" description="Helical" evidence="3">
    <location>
        <begin position="63"/>
        <end position="82"/>
    </location>
</feature>
<dbReference type="PROSITE" id="PS50089">
    <property type="entry name" value="ZF_RING_2"/>
    <property type="match status" value="1"/>
</dbReference>
<feature type="region of interest" description="Disordered" evidence="2">
    <location>
        <begin position="592"/>
        <end position="634"/>
    </location>
</feature>
<dbReference type="PANTHER" id="PTHR22696">
    <property type="entry name" value="E3 UBIQUITIN-PROTEIN LIGASE RNF26"/>
    <property type="match status" value="1"/>
</dbReference>
<feature type="compositionally biased region" description="Acidic residues" evidence="2">
    <location>
        <begin position="619"/>
        <end position="630"/>
    </location>
</feature>
<dbReference type="GO" id="GO:0006511">
    <property type="term" value="P:ubiquitin-dependent protein catabolic process"/>
    <property type="evidence" value="ECO:0007669"/>
    <property type="project" value="TreeGrafter"/>
</dbReference>
<gene>
    <name evidence="5" type="ORF">B9479_006552</name>
</gene>
<name>A0A5D3ARF3_9TREE</name>
<keyword evidence="1" id="KW-0862">Zinc</keyword>
<evidence type="ECO:0000259" key="4">
    <source>
        <dbReference type="PROSITE" id="PS50089"/>
    </source>
</evidence>
<evidence type="ECO:0000256" key="1">
    <source>
        <dbReference type="PROSITE-ProRule" id="PRU00175"/>
    </source>
</evidence>
<feature type="domain" description="RING-type" evidence="4">
    <location>
        <begin position="731"/>
        <end position="774"/>
    </location>
</feature>
<dbReference type="InterPro" id="IPR001841">
    <property type="entry name" value="Znf_RING"/>
</dbReference>
<dbReference type="GO" id="GO:0061630">
    <property type="term" value="F:ubiquitin protein ligase activity"/>
    <property type="evidence" value="ECO:0007669"/>
    <property type="project" value="TreeGrafter"/>
</dbReference>
<dbReference type="Pfam" id="PF13920">
    <property type="entry name" value="zf-C3HC4_3"/>
    <property type="match status" value="1"/>
</dbReference>
<evidence type="ECO:0000313" key="6">
    <source>
        <dbReference type="Proteomes" id="UP000322245"/>
    </source>
</evidence>
<proteinExistence type="predicted"/>
<feature type="compositionally biased region" description="Acidic residues" evidence="2">
    <location>
        <begin position="592"/>
        <end position="609"/>
    </location>
</feature>
<feature type="region of interest" description="Disordered" evidence="2">
    <location>
        <begin position="551"/>
        <end position="574"/>
    </location>
</feature>
<dbReference type="PANTHER" id="PTHR22696:SF1">
    <property type="entry name" value="E3 UBIQUITIN-PROTEIN LIGASE RNF26"/>
    <property type="match status" value="1"/>
</dbReference>
<keyword evidence="3" id="KW-1133">Transmembrane helix</keyword>
<keyword evidence="1" id="KW-0863">Zinc-finger</keyword>
<accession>A0A5D3ARF3</accession>
<dbReference type="InterPro" id="IPR013083">
    <property type="entry name" value="Znf_RING/FYVE/PHD"/>
</dbReference>
<organism evidence="5 6">
    <name type="scientific">Cryptococcus floricola</name>
    <dbReference type="NCBI Taxonomy" id="2591691"/>
    <lineage>
        <taxon>Eukaryota</taxon>
        <taxon>Fungi</taxon>
        <taxon>Dikarya</taxon>
        <taxon>Basidiomycota</taxon>
        <taxon>Agaricomycotina</taxon>
        <taxon>Tremellomycetes</taxon>
        <taxon>Tremellales</taxon>
        <taxon>Cryptococcaceae</taxon>
        <taxon>Cryptococcus</taxon>
    </lineage>
</organism>
<protein>
    <recommendedName>
        <fullName evidence="4">RING-type domain-containing protein</fullName>
    </recommendedName>
</protein>
<keyword evidence="1" id="KW-0479">Metal-binding</keyword>
<dbReference type="GO" id="GO:0016567">
    <property type="term" value="P:protein ubiquitination"/>
    <property type="evidence" value="ECO:0007669"/>
    <property type="project" value="TreeGrafter"/>
</dbReference>
<evidence type="ECO:0000256" key="2">
    <source>
        <dbReference type="SAM" id="MobiDB-lite"/>
    </source>
</evidence>
<dbReference type="GO" id="GO:0008270">
    <property type="term" value="F:zinc ion binding"/>
    <property type="evidence" value="ECO:0007669"/>
    <property type="project" value="UniProtKB-KW"/>
</dbReference>
<keyword evidence="3" id="KW-0812">Transmembrane</keyword>
<evidence type="ECO:0000256" key="3">
    <source>
        <dbReference type="SAM" id="Phobius"/>
    </source>
</evidence>
<comment type="caution">
    <text evidence="5">The sequence shown here is derived from an EMBL/GenBank/DDBJ whole genome shotgun (WGS) entry which is preliminary data.</text>
</comment>
<reference evidence="5 6" key="1">
    <citation type="submission" date="2017-05" db="EMBL/GenBank/DDBJ databases">
        <title>The Genome Sequence of Tsuchiyaea wingfieldii DSM 27421.</title>
        <authorList>
            <person name="Cuomo C."/>
            <person name="Passer A."/>
            <person name="Billmyre B."/>
            <person name="Heitman J."/>
        </authorList>
    </citation>
    <scope>NUCLEOTIDE SEQUENCE [LARGE SCALE GENOMIC DNA]</scope>
    <source>
        <strain evidence="5 6">DSM 27421</strain>
    </source>
</reference>
<dbReference type="Proteomes" id="UP000322245">
    <property type="component" value="Unassembled WGS sequence"/>
</dbReference>
<dbReference type="AlphaFoldDB" id="A0A5D3ARF3"/>
<feature type="transmembrane region" description="Helical" evidence="3">
    <location>
        <begin position="317"/>
        <end position="343"/>
    </location>
</feature>